<dbReference type="AlphaFoldDB" id="A0AAD5ND03"/>
<organism evidence="1 2">
    <name type="scientific">Parelaphostrongylus tenuis</name>
    <name type="common">Meningeal worm</name>
    <dbReference type="NCBI Taxonomy" id="148309"/>
    <lineage>
        <taxon>Eukaryota</taxon>
        <taxon>Metazoa</taxon>
        <taxon>Ecdysozoa</taxon>
        <taxon>Nematoda</taxon>
        <taxon>Chromadorea</taxon>
        <taxon>Rhabditida</taxon>
        <taxon>Rhabditina</taxon>
        <taxon>Rhabditomorpha</taxon>
        <taxon>Strongyloidea</taxon>
        <taxon>Metastrongylidae</taxon>
        <taxon>Parelaphostrongylus</taxon>
    </lineage>
</organism>
<gene>
    <name evidence="1" type="ORF">KIN20_024815</name>
</gene>
<keyword evidence="2" id="KW-1185">Reference proteome</keyword>
<evidence type="ECO:0000313" key="2">
    <source>
        <dbReference type="Proteomes" id="UP001196413"/>
    </source>
</evidence>
<evidence type="ECO:0000313" key="1">
    <source>
        <dbReference type="EMBL" id="KAJ1364679.1"/>
    </source>
</evidence>
<dbReference type="Proteomes" id="UP001196413">
    <property type="component" value="Unassembled WGS sequence"/>
</dbReference>
<proteinExistence type="predicted"/>
<accession>A0AAD5ND03</accession>
<protein>
    <submittedName>
        <fullName evidence="1">Uncharacterized protein</fullName>
    </submittedName>
</protein>
<comment type="caution">
    <text evidence="1">The sequence shown here is derived from an EMBL/GenBank/DDBJ whole genome shotgun (WGS) entry which is preliminary data.</text>
</comment>
<sequence>MENTVQEDFNMLTSLQLTHNAECVHHAKVLVKLGLMVWNRASISRKVLMIQHTLTDKEHQPVVPACIAISHQLAEIHSQLDE</sequence>
<name>A0AAD5ND03_PARTN</name>
<dbReference type="EMBL" id="JAHQIW010005028">
    <property type="protein sequence ID" value="KAJ1364679.1"/>
    <property type="molecule type" value="Genomic_DNA"/>
</dbReference>
<reference evidence="1" key="1">
    <citation type="submission" date="2021-06" db="EMBL/GenBank/DDBJ databases">
        <title>Parelaphostrongylus tenuis whole genome reference sequence.</title>
        <authorList>
            <person name="Garwood T.J."/>
            <person name="Larsen P.A."/>
            <person name="Fountain-Jones N.M."/>
            <person name="Garbe J.R."/>
            <person name="Macchietto M.G."/>
            <person name="Kania S.A."/>
            <person name="Gerhold R.W."/>
            <person name="Richards J.E."/>
            <person name="Wolf T.M."/>
        </authorList>
    </citation>
    <scope>NUCLEOTIDE SEQUENCE</scope>
    <source>
        <strain evidence="1">MNPRO001-30</strain>
        <tissue evidence="1">Meninges</tissue>
    </source>
</reference>